<proteinExistence type="predicted"/>
<protein>
    <submittedName>
        <fullName evidence="2">Uncharacterized protein</fullName>
    </submittedName>
</protein>
<evidence type="ECO:0000313" key="2">
    <source>
        <dbReference type="EMBL" id="KAF2768345.1"/>
    </source>
</evidence>
<evidence type="ECO:0000313" key="3">
    <source>
        <dbReference type="Proteomes" id="UP000799436"/>
    </source>
</evidence>
<feature type="compositionally biased region" description="Basic and acidic residues" evidence="1">
    <location>
        <begin position="139"/>
        <end position="149"/>
    </location>
</feature>
<feature type="region of interest" description="Disordered" evidence="1">
    <location>
        <begin position="1"/>
        <end position="37"/>
    </location>
</feature>
<feature type="region of interest" description="Disordered" evidence="1">
    <location>
        <begin position="49"/>
        <end position="157"/>
    </location>
</feature>
<feature type="compositionally biased region" description="Basic and acidic residues" evidence="1">
    <location>
        <begin position="1"/>
        <end position="28"/>
    </location>
</feature>
<name>A0A6G1L670_9PEZI</name>
<reference evidence="2" key="1">
    <citation type="journal article" date="2020" name="Stud. Mycol.">
        <title>101 Dothideomycetes genomes: a test case for predicting lifestyles and emergence of pathogens.</title>
        <authorList>
            <person name="Haridas S."/>
            <person name="Albert R."/>
            <person name="Binder M."/>
            <person name="Bloem J."/>
            <person name="Labutti K."/>
            <person name="Salamov A."/>
            <person name="Andreopoulos B."/>
            <person name="Baker S."/>
            <person name="Barry K."/>
            <person name="Bills G."/>
            <person name="Bluhm B."/>
            <person name="Cannon C."/>
            <person name="Castanera R."/>
            <person name="Culley D."/>
            <person name="Daum C."/>
            <person name="Ezra D."/>
            <person name="Gonzalez J."/>
            <person name="Henrissat B."/>
            <person name="Kuo A."/>
            <person name="Liang C."/>
            <person name="Lipzen A."/>
            <person name="Lutzoni F."/>
            <person name="Magnuson J."/>
            <person name="Mondo S."/>
            <person name="Nolan M."/>
            <person name="Ohm R."/>
            <person name="Pangilinan J."/>
            <person name="Park H.-J."/>
            <person name="Ramirez L."/>
            <person name="Alfaro M."/>
            <person name="Sun H."/>
            <person name="Tritt A."/>
            <person name="Yoshinaga Y."/>
            <person name="Zwiers L.-H."/>
            <person name="Turgeon B."/>
            <person name="Goodwin S."/>
            <person name="Spatafora J."/>
            <person name="Crous P."/>
            <person name="Grigoriev I."/>
        </authorList>
    </citation>
    <scope>NUCLEOTIDE SEQUENCE</scope>
    <source>
        <strain evidence="2">CBS 116005</strain>
    </source>
</reference>
<sequence length="157" mass="17278">MSDSNKRRGYDKRSQDKARVATDGERPSLDTYRPRVQGLTEAFRNANLNSTSLGEVSTSPPGAAAFTGRATERSDPTPFTTPSRSNDRDGAAVYRQAHPGYVTYSGEDPRTGVKTTYQIQVSRNASGSSSRKRNKPLKHVSDRGSDPTRLRQNGRML</sequence>
<feature type="compositionally biased region" description="Polar residues" evidence="1">
    <location>
        <begin position="49"/>
        <end position="60"/>
    </location>
</feature>
<gene>
    <name evidence="2" type="ORF">EJ03DRAFT_121684</name>
</gene>
<accession>A0A6G1L670</accession>
<organism evidence="2 3">
    <name type="scientific">Teratosphaeria nubilosa</name>
    <dbReference type="NCBI Taxonomy" id="161662"/>
    <lineage>
        <taxon>Eukaryota</taxon>
        <taxon>Fungi</taxon>
        <taxon>Dikarya</taxon>
        <taxon>Ascomycota</taxon>
        <taxon>Pezizomycotina</taxon>
        <taxon>Dothideomycetes</taxon>
        <taxon>Dothideomycetidae</taxon>
        <taxon>Mycosphaerellales</taxon>
        <taxon>Teratosphaeriaceae</taxon>
        <taxon>Teratosphaeria</taxon>
    </lineage>
</organism>
<dbReference type="AlphaFoldDB" id="A0A6G1L670"/>
<dbReference type="Proteomes" id="UP000799436">
    <property type="component" value="Unassembled WGS sequence"/>
</dbReference>
<dbReference type="EMBL" id="ML995845">
    <property type="protein sequence ID" value="KAF2768345.1"/>
    <property type="molecule type" value="Genomic_DNA"/>
</dbReference>
<keyword evidence="3" id="KW-1185">Reference proteome</keyword>
<feature type="compositionally biased region" description="Polar residues" evidence="1">
    <location>
        <begin position="113"/>
        <end position="129"/>
    </location>
</feature>
<evidence type="ECO:0000256" key="1">
    <source>
        <dbReference type="SAM" id="MobiDB-lite"/>
    </source>
</evidence>